<feature type="compositionally biased region" description="Basic and acidic residues" evidence="1">
    <location>
        <begin position="1020"/>
        <end position="1030"/>
    </location>
</feature>
<dbReference type="GO" id="GO:0005829">
    <property type="term" value="C:cytosol"/>
    <property type="evidence" value="ECO:0007669"/>
    <property type="project" value="TreeGrafter"/>
</dbReference>
<dbReference type="GO" id="GO:0031267">
    <property type="term" value="F:small GTPase binding"/>
    <property type="evidence" value="ECO:0007669"/>
    <property type="project" value="TreeGrafter"/>
</dbReference>
<feature type="compositionally biased region" description="Low complexity" evidence="1">
    <location>
        <begin position="302"/>
        <end position="320"/>
    </location>
</feature>
<dbReference type="SUPFAM" id="SSF52047">
    <property type="entry name" value="RNI-like"/>
    <property type="match status" value="1"/>
</dbReference>
<feature type="compositionally biased region" description="Basic and acidic residues" evidence="1">
    <location>
        <begin position="329"/>
        <end position="346"/>
    </location>
</feature>
<feature type="compositionally biased region" description="Low complexity" evidence="1">
    <location>
        <begin position="122"/>
        <end position="131"/>
    </location>
</feature>
<name>A0A6A7BT19_9PEZI</name>
<accession>A0A6A7BT19</accession>
<feature type="region of interest" description="Disordered" evidence="1">
    <location>
        <begin position="249"/>
        <end position="359"/>
    </location>
</feature>
<keyword evidence="3" id="KW-1185">Reference proteome</keyword>
<dbReference type="GO" id="GO:0005096">
    <property type="term" value="F:GTPase activator activity"/>
    <property type="evidence" value="ECO:0007669"/>
    <property type="project" value="InterPro"/>
</dbReference>
<dbReference type="GO" id="GO:0005634">
    <property type="term" value="C:nucleus"/>
    <property type="evidence" value="ECO:0007669"/>
    <property type="project" value="TreeGrafter"/>
</dbReference>
<evidence type="ECO:0000313" key="2">
    <source>
        <dbReference type="EMBL" id="KAF2858222.1"/>
    </source>
</evidence>
<feature type="compositionally biased region" description="Polar residues" evidence="1">
    <location>
        <begin position="251"/>
        <end position="266"/>
    </location>
</feature>
<dbReference type="EMBL" id="MU006015">
    <property type="protein sequence ID" value="KAF2858222.1"/>
    <property type="molecule type" value="Genomic_DNA"/>
</dbReference>
<evidence type="ECO:0000256" key="1">
    <source>
        <dbReference type="SAM" id="MobiDB-lite"/>
    </source>
</evidence>
<gene>
    <name evidence="2" type="ORF">K470DRAFT_283395</name>
</gene>
<reference evidence="2" key="1">
    <citation type="journal article" date="2020" name="Stud. Mycol.">
        <title>101 Dothideomycetes genomes: a test case for predicting lifestyles and emergence of pathogens.</title>
        <authorList>
            <person name="Haridas S."/>
            <person name="Albert R."/>
            <person name="Binder M."/>
            <person name="Bloem J."/>
            <person name="Labutti K."/>
            <person name="Salamov A."/>
            <person name="Andreopoulos B."/>
            <person name="Baker S."/>
            <person name="Barry K."/>
            <person name="Bills G."/>
            <person name="Bluhm B."/>
            <person name="Cannon C."/>
            <person name="Castanera R."/>
            <person name="Culley D."/>
            <person name="Daum C."/>
            <person name="Ezra D."/>
            <person name="Gonzalez J."/>
            <person name="Henrissat B."/>
            <person name="Kuo A."/>
            <person name="Liang C."/>
            <person name="Lipzen A."/>
            <person name="Lutzoni F."/>
            <person name="Magnuson J."/>
            <person name="Mondo S."/>
            <person name="Nolan M."/>
            <person name="Ohm R."/>
            <person name="Pangilinan J."/>
            <person name="Park H.-J."/>
            <person name="Ramirez L."/>
            <person name="Alfaro M."/>
            <person name="Sun H."/>
            <person name="Tritt A."/>
            <person name="Yoshinaga Y."/>
            <person name="Zwiers L.-H."/>
            <person name="Turgeon B."/>
            <person name="Goodwin S."/>
            <person name="Spatafora J."/>
            <person name="Crous P."/>
            <person name="Grigoriev I."/>
        </authorList>
    </citation>
    <scope>NUCLEOTIDE SEQUENCE</scope>
    <source>
        <strain evidence="2">CBS 480.64</strain>
    </source>
</reference>
<feature type="compositionally biased region" description="Polar residues" evidence="1">
    <location>
        <begin position="1005"/>
        <end position="1019"/>
    </location>
</feature>
<proteinExistence type="predicted"/>
<sequence length="1068" mass="116631">MPSTSVAAPRQPYPPLHRSALPPLPFSLRNTPHLATTMGTSATSSRGPSSAARFRSAVTMPTALHLHRPRWPWCESAVASLTSSGRRAVTPSHLHTITGEHSRVPEHGVHGVDVSWLHRPGPKSSPLQKKQPQPPQQPPQQPRQQKAPITPPKPTGDGGQEEVERPEPLNSAKAKDANSFFSSLTRRKSTGSLTHASKSNRKCGVPQRCVLNVDPNRPRHCLPELNPGSLRKVSFCVDVEVVGYARPACEGTSQENPNSEQQTVRSKLSDRAEGETLKQSRSLTEEKEADGGPTSGERDNGTSDGDSGQSSPGSSPPTATSRRKKEKKKKLEEERKVRQENKRRMAIEQGSVPVIMPNPPTDGAPTSVPLPDAPIATPADHPTTNPVRIYRRCCQLRETPILRRITEQLMDPRAAVASEPGVVGCLNLTRSRLQPADFVTLGDWLAVVPVKRLILEDADMGDESLRCILAGLLAAKRPEAGGRRLAVPRHRERLQPKLFTERSGVVEKLVLKNNPRISGAGWRHICLFLYMCRSIKSLDLSMNSFPETLGMEHLPSSSDTHDAADIFSRCVAERPGGRRLEELLMSECGLTSGQIRKVVDGAIVCGTSRLGLAGHQIDDEGLQYVIHYIRSGVCQALDIGGNDLRGRVATIAAALPTRHESDIPFWGLGLAGCNLVASDLKQLFPAIARLPEFLFLDLSHNPELCMTDDTITLFRQYMSHFKNLKRLHLADVNMSPRQAIALADCLPDGPRLAHLNILENPQLQGLASATSEALQEEACALYASLMAAARVSGTLICIDVDVPSNDNSEVVKALAKQVVAYSLRNLERFTVAEATGAESTSGARMHLDAHGGKQDITVPDVLMHLVGHVEGADIEAASSDSYIVGGTGVVKALQYVLGEKVNDLQGRPSSAASPEACEEQRVKAKKVSKNLLGSARKIRQRLQPALAAETDEISFRRLLFVDQTLQSMIQRFEQEYPETRETETWPVELGPDEDAEDASKRPPSMQRSGSQVSLAARAQTQEEGRSHNLDDAPTPPDAETAQMQALWEDVHRRLSDDQFETNVGRHVL</sequence>
<dbReference type="InterPro" id="IPR032675">
    <property type="entry name" value="LRR_dom_sf"/>
</dbReference>
<protein>
    <submittedName>
        <fullName evidence="2">RNI-like protein</fullName>
    </submittedName>
</protein>
<feature type="region of interest" description="Disordered" evidence="1">
    <location>
        <begin position="113"/>
        <end position="202"/>
    </location>
</feature>
<dbReference type="InterPro" id="IPR027038">
    <property type="entry name" value="RanGap"/>
</dbReference>
<feature type="region of interest" description="Disordered" evidence="1">
    <location>
        <begin position="1"/>
        <end position="26"/>
    </location>
</feature>
<dbReference type="AlphaFoldDB" id="A0A6A7BT19"/>
<feature type="compositionally biased region" description="Basic and acidic residues" evidence="1">
    <location>
        <begin position="267"/>
        <end position="301"/>
    </location>
</feature>
<organism evidence="2 3">
    <name type="scientific">Piedraia hortae CBS 480.64</name>
    <dbReference type="NCBI Taxonomy" id="1314780"/>
    <lineage>
        <taxon>Eukaryota</taxon>
        <taxon>Fungi</taxon>
        <taxon>Dikarya</taxon>
        <taxon>Ascomycota</taxon>
        <taxon>Pezizomycotina</taxon>
        <taxon>Dothideomycetes</taxon>
        <taxon>Dothideomycetidae</taxon>
        <taxon>Capnodiales</taxon>
        <taxon>Piedraiaceae</taxon>
        <taxon>Piedraia</taxon>
    </lineage>
</organism>
<feature type="compositionally biased region" description="Pro residues" evidence="1">
    <location>
        <begin position="132"/>
        <end position="141"/>
    </location>
</feature>
<dbReference type="GO" id="GO:0048471">
    <property type="term" value="C:perinuclear region of cytoplasm"/>
    <property type="evidence" value="ECO:0007669"/>
    <property type="project" value="TreeGrafter"/>
</dbReference>
<dbReference type="GO" id="GO:0006913">
    <property type="term" value="P:nucleocytoplasmic transport"/>
    <property type="evidence" value="ECO:0007669"/>
    <property type="project" value="TreeGrafter"/>
</dbReference>
<feature type="compositionally biased region" description="Polar residues" evidence="1">
    <location>
        <begin position="179"/>
        <end position="197"/>
    </location>
</feature>
<evidence type="ECO:0000313" key="3">
    <source>
        <dbReference type="Proteomes" id="UP000799421"/>
    </source>
</evidence>
<dbReference type="Proteomes" id="UP000799421">
    <property type="component" value="Unassembled WGS sequence"/>
</dbReference>
<dbReference type="OrthoDB" id="8436363at2759"/>
<dbReference type="PANTHER" id="PTHR24113:SF15">
    <property type="entry name" value="NACHT DOMAIN-CONTAINING PROTEIN"/>
    <property type="match status" value="1"/>
</dbReference>
<dbReference type="PANTHER" id="PTHR24113">
    <property type="entry name" value="RAN GTPASE-ACTIVATING PROTEIN 1"/>
    <property type="match status" value="1"/>
</dbReference>
<feature type="compositionally biased region" description="Basic and acidic residues" evidence="1">
    <location>
        <begin position="973"/>
        <end position="983"/>
    </location>
</feature>
<feature type="region of interest" description="Disordered" evidence="1">
    <location>
        <begin position="973"/>
        <end position="1044"/>
    </location>
</feature>
<dbReference type="Gene3D" id="3.80.10.10">
    <property type="entry name" value="Ribonuclease Inhibitor"/>
    <property type="match status" value="2"/>
</dbReference>